<dbReference type="EMBL" id="QNRK01000002">
    <property type="protein sequence ID" value="RBP17712.1"/>
    <property type="molecule type" value="Genomic_DNA"/>
</dbReference>
<keyword evidence="5" id="KW-0378">Hydrolase</keyword>
<evidence type="ECO:0000256" key="3">
    <source>
        <dbReference type="ARBA" id="ARBA00022722"/>
    </source>
</evidence>
<dbReference type="PANTHER" id="PTHR34139">
    <property type="entry name" value="UPF0331 PROTEIN MJ0127"/>
    <property type="match status" value="1"/>
</dbReference>
<dbReference type="AlphaFoldDB" id="A0A366FSR8"/>
<dbReference type="InterPro" id="IPR051813">
    <property type="entry name" value="HepT_RNase_toxin"/>
</dbReference>
<evidence type="ECO:0000313" key="7">
    <source>
        <dbReference type="Proteomes" id="UP000253529"/>
    </source>
</evidence>
<organism evidence="6 7">
    <name type="scientific">Roseiarcus fermentans</name>
    <dbReference type="NCBI Taxonomy" id="1473586"/>
    <lineage>
        <taxon>Bacteria</taxon>
        <taxon>Pseudomonadati</taxon>
        <taxon>Pseudomonadota</taxon>
        <taxon>Alphaproteobacteria</taxon>
        <taxon>Hyphomicrobiales</taxon>
        <taxon>Roseiarcaceae</taxon>
        <taxon>Roseiarcus</taxon>
    </lineage>
</organism>
<accession>A0A366FSR8</accession>
<sequence>MTERLVRPALRAILEAIDGIETATRGKTLDEFRADWLLRHGVQRGVEIVSEAARRIPPELQSSQPDIPWAQITGIGNILRHEYHRVSDSLIWNVVQDHLPPLKAAVLAIEAQLEEYP</sequence>
<dbReference type="PANTHER" id="PTHR34139:SF1">
    <property type="entry name" value="RNASE MJ1380-RELATED"/>
    <property type="match status" value="1"/>
</dbReference>
<protein>
    <submittedName>
        <fullName evidence="6">Uncharacterized protein with HEPN domain</fullName>
    </submittedName>
</protein>
<dbReference type="GO" id="GO:0016787">
    <property type="term" value="F:hydrolase activity"/>
    <property type="evidence" value="ECO:0007669"/>
    <property type="project" value="UniProtKB-KW"/>
</dbReference>
<evidence type="ECO:0000256" key="2">
    <source>
        <dbReference type="ARBA" id="ARBA00022649"/>
    </source>
</evidence>
<dbReference type="OrthoDB" id="4829434at2"/>
<name>A0A366FSR8_9HYPH</name>
<keyword evidence="2" id="KW-1277">Toxin-antitoxin system</keyword>
<evidence type="ECO:0000313" key="6">
    <source>
        <dbReference type="EMBL" id="RBP17712.1"/>
    </source>
</evidence>
<gene>
    <name evidence="6" type="ORF">DFR50_102204</name>
</gene>
<evidence type="ECO:0000256" key="4">
    <source>
        <dbReference type="ARBA" id="ARBA00022741"/>
    </source>
</evidence>
<dbReference type="GO" id="GO:0004540">
    <property type="term" value="F:RNA nuclease activity"/>
    <property type="evidence" value="ECO:0007669"/>
    <property type="project" value="InterPro"/>
</dbReference>
<evidence type="ECO:0000256" key="5">
    <source>
        <dbReference type="ARBA" id="ARBA00022801"/>
    </source>
</evidence>
<reference evidence="6 7" key="1">
    <citation type="submission" date="2018-06" db="EMBL/GenBank/DDBJ databases">
        <title>Genomic Encyclopedia of Type Strains, Phase IV (KMG-IV): sequencing the most valuable type-strain genomes for metagenomic binning, comparative biology and taxonomic classification.</title>
        <authorList>
            <person name="Goeker M."/>
        </authorList>
    </citation>
    <scope>NUCLEOTIDE SEQUENCE [LARGE SCALE GENOMIC DNA]</scope>
    <source>
        <strain evidence="6 7">DSM 24875</strain>
    </source>
</reference>
<keyword evidence="3" id="KW-0540">Nuclease</keyword>
<dbReference type="RefSeq" id="WP_113887662.1">
    <property type="nucleotide sequence ID" value="NZ_QNRK01000002.1"/>
</dbReference>
<evidence type="ECO:0000256" key="1">
    <source>
        <dbReference type="ARBA" id="ARBA00022553"/>
    </source>
</evidence>
<keyword evidence="7" id="KW-1185">Reference proteome</keyword>
<dbReference type="GO" id="GO:0110001">
    <property type="term" value="C:toxin-antitoxin complex"/>
    <property type="evidence" value="ECO:0007669"/>
    <property type="project" value="InterPro"/>
</dbReference>
<keyword evidence="4" id="KW-0547">Nucleotide-binding</keyword>
<dbReference type="Proteomes" id="UP000253529">
    <property type="component" value="Unassembled WGS sequence"/>
</dbReference>
<keyword evidence="1" id="KW-0597">Phosphoprotein</keyword>
<dbReference type="Pfam" id="PF01934">
    <property type="entry name" value="HepT-like"/>
    <property type="match status" value="1"/>
</dbReference>
<dbReference type="GO" id="GO:0000166">
    <property type="term" value="F:nucleotide binding"/>
    <property type="evidence" value="ECO:0007669"/>
    <property type="project" value="UniProtKB-KW"/>
</dbReference>
<comment type="caution">
    <text evidence="6">The sequence shown here is derived from an EMBL/GenBank/DDBJ whole genome shotgun (WGS) entry which is preliminary data.</text>
</comment>
<proteinExistence type="predicted"/>
<dbReference type="InterPro" id="IPR008201">
    <property type="entry name" value="HepT-like"/>
</dbReference>